<dbReference type="EMBL" id="JADCTT010000018">
    <property type="protein sequence ID" value="KAF9743231.1"/>
    <property type="molecule type" value="Genomic_DNA"/>
</dbReference>
<dbReference type="Proteomes" id="UP000616885">
    <property type="component" value="Unassembled WGS sequence"/>
</dbReference>
<gene>
    <name evidence="2" type="ORF">IM811_006887</name>
</gene>
<comment type="caution">
    <text evidence="2">The sequence shown here is derived from an EMBL/GenBank/DDBJ whole genome shotgun (WGS) entry which is preliminary data.</text>
</comment>
<proteinExistence type="predicted"/>
<dbReference type="Pfam" id="PF26131">
    <property type="entry name" value="PAS-like"/>
    <property type="match status" value="1"/>
</dbReference>
<evidence type="ECO:0000313" key="2">
    <source>
        <dbReference type="EMBL" id="KAF9743231.1"/>
    </source>
</evidence>
<evidence type="ECO:0000313" key="3">
    <source>
        <dbReference type="Proteomes" id="UP000616885"/>
    </source>
</evidence>
<protein>
    <recommendedName>
        <fullName evidence="1">PAS-like domain-containing protein</fullName>
    </recommendedName>
</protein>
<evidence type="ECO:0000259" key="1">
    <source>
        <dbReference type="Pfam" id="PF26131"/>
    </source>
</evidence>
<name>A0A8H7K2B4_BIOOC</name>
<feature type="domain" description="PAS-like" evidence="1">
    <location>
        <begin position="10"/>
        <end position="70"/>
    </location>
</feature>
<dbReference type="AlphaFoldDB" id="A0A8H7K2B4"/>
<sequence length="114" mass="12931">MAMTMENTVLEELDDVHLRDVLDADSRPTFVIDLDPDLEAPDCEKYLLPVFCNAALRLHERLYDSLVGVKPKVCRLETPIHVASYPWPDFRAAPRSAIKLVSRVQALGDWSHNS</sequence>
<dbReference type="InterPro" id="IPR058846">
    <property type="entry name" value="PAS-like"/>
</dbReference>
<accession>A0A8H7K2B4</accession>
<reference evidence="2" key="1">
    <citation type="submission" date="2020-10" db="EMBL/GenBank/DDBJ databases">
        <title>High-Quality Genome Resource of Clonostachys rosea strain S41 by Oxford Nanopore Long-Read Sequencing.</title>
        <authorList>
            <person name="Wang H."/>
        </authorList>
    </citation>
    <scope>NUCLEOTIDE SEQUENCE</scope>
    <source>
        <strain evidence="2">S41</strain>
    </source>
</reference>
<organism evidence="2 3">
    <name type="scientific">Bionectria ochroleuca</name>
    <name type="common">Gliocladium roseum</name>
    <dbReference type="NCBI Taxonomy" id="29856"/>
    <lineage>
        <taxon>Eukaryota</taxon>
        <taxon>Fungi</taxon>
        <taxon>Dikarya</taxon>
        <taxon>Ascomycota</taxon>
        <taxon>Pezizomycotina</taxon>
        <taxon>Sordariomycetes</taxon>
        <taxon>Hypocreomycetidae</taxon>
        <taxon>Hypocreales</taxon>
        <taxon>Bionectriaceae</taxon>
        <taxon>Clonostachys</taxon>
    </lineage>
</organism>